<dbReference type="AlphaFoldDB" id="A0A1J1HGU2"/>
<reference evidence="2 3" key="1">
    <citation type="submission" date="2015-04" db="EMBL/GenBank/DDBJ databases">
        <authorList>
            <person name="Syromyatnikov M.Y."/>
            <person name="Popov V.N."/>
        </authorList>
    </citation>
    <scope>NUCLEOTIDE SEQUENCE [LARGE SCALE GENOMIC DNA]</scope>
</reference>
<organism evidence="2 3">
    <name type="scientific">Clunio marinus</name>
    <dbReference type="NCBI Taxonomy" id="568069"/>
    <lineage>
        <taxon>Eukaryota</taxon>
        <taxon>Metazoa</taxon>
        <taxon>Ecdysozoa</taxon>
        <taxon>Arthropoda</taxon>
        <taxon>Hexapoda</taxon>
        <taxon>Insecta</taxon>
        <taxon>Pterygota</taxon>
        <taxon>Neoptera</taxon>
        <taxon>Endopterygota</taxon>
        <taxon>Diptera</taxon>
        <taxon>Nematocera</taxon>
        <taxon>Chironomoidea</taxon>
        <taxon>Chironomidae</taxon>
        <taxon>Clunio</taxon>
    </lineage>
</organism>
<keyword evidence="3" id="KW-1185">Reference proteome</keyword>
<dbReference type="Proteomes" id="UP000183832">
    <property type="component" value="Unassembled WGS sequence"/>
</dbReference>
<keyword evidence="1" id="KW-1133">Transmembrane helix</keyword>
<gene>
    <name evidence="2" type="ORF">CLUMA_CG001036</name>
</gene>
<proteinExistence type="predicted"/>
<keyword evidence="1" id="KW-0472">Membrane</keyword>
<evidence type="ECO:0000313" key="2">
    <source>
        <dbReference type="EMBL" id="CRK87232.1"/>
    </source>
</evidence>
<protein>
    <submittedName>
        <fullName evidence="2">CLUMA_CG001036, isoform A</fullName>
    </submittedName>
</protein>
<evidence type="ECO:0000313" key="3">
    <source>
        <dbReference type="Proteomes" id="UP000183832"/>
    </source>
</evidence>
<dbReference type="EMBL" id="CVRI01000004">
    <property type="protein sequence ID" value="CRK87232.1"/>
    <property type="molecule type" value="Genomic_DNA"/>
</dbReference>
<evidence type="ECO:0000256" key="1">
    <source>
        <dbReference type="SAM" id="Phobius"/>
    </source>
</evidence>
<name>A0A1J1HGU2_9DIPT</name>
<sequence length="72" mass="8456">MLSTSTKCLNEAFMCHFVNLFLCNLIFITTLLQQEPFRKVRFGVINLFQHKNIVDKVKPIKIPFRNPVLMSE</sequence>
<accession>A0A1J1HGU2</accession>
<keyword evidence="1" id="KW-0812">Transmembrane</keyword>
<feature type="transmembrane region" description="Helical" evidence="1">
    <location>
        <begin position="12"/>
        <end position="32"/>
    </location>
</feature>